<gene>
    <name evidence="1" type="primary">LOC107770449</name>
</gene>
<organism evidence="1">
    <name type="scientific">Nicotiana tabacum</name>
    <name type="common">Common tobacco</name>
    <dbReference type="NCBI Taxonomy" id="4097"/>
    <lineage>
        <taxon>Eukaryota</taxon>
        <taxon>Viridiplantae</taxon>
        <taxon>Streptophyta</taxon>
        <taxon>Embryophyta</taxon>
        <taxon>Tracheophyta</taxon>
        <taxon>Spermatophyta</taxon>
        <taxon>Magnoliopsida</taxon>
        <taxon>eudicotyledons</taxon>
        <taxon>Gunneridae</taxon>
        <taxon>Pentapetalae</taxon>
        <taxon>asterids</taxon>
        <taxon>lamiids</taxon>
        <taxon>Solanales</taxon>
        <taxon>Solanaceae</taxon>
        <taxon>Nicotianoideae</taxon>
        <taxon>Nicotianeae</taxon>
        <taxon>Nicotiana</taxon>
    </lineage>
</organism>
<dbReference type="AlphaFoldDB" id="A0A1S3XZB2"/>
<dbReference type="OMA" id="SHVAYEC"/>
<dbReference type="PANTHER" id="PTHR33240:SF8">
    <property type="entry name" value="OS03G0439900 PROTEIN"/>
    <property type="match status" value="1"/>
</dbReference>
<sequence length="181" mass="20459">MEGPIRDHVAEDTLAFSEDNLETLAEPHNDTLVISFLLNKIQVKHVLVDPGSSTNVIRLGVVEQLGLLDQIILASRVFHGFNMTDEVTKREITLPIDTFGTVQNTKFQVINDNIRYNALLSRSWIHSMRAVPSTLHQMIKFPIKDGITTIYGEQHVVKEMFTVYQEEPTPVLSTSDVSWSI</sequence>
<dbReference type="PANTHER" id="PTHR33240">
    <property type="entry name" value="OS08G0508500 PROTEIN"/>
    <property type="match status" value="1"/>
</dbReference>
<proteinExistence type="predicted"/>
<reference evidence="1" key="1">
    <citation type="submission" date="2025-08" db="UniProtKB">
        <authorList>
            <consortium name="RefSeq"/>
        </authorList>
    </citation>
    <scope>IDENTIFICATION</scope>
</reference>
<dbReference type="CDD" id="cd00303">
    <property type="entry name" value="retropepsin_like"/>
    <property type="match status" value="1"/>
</dbReference>
<name>A0A1S3XZB2_TOBAC</name>
<dbReference type="OrthoDB" id="2919534at2759"/>
<protein>
    <submittedName>
        <fullName evidence="1">Uncharacterized protein</fullName>
    </submittedName>
</protein>
<dbReference type="InterPro" id="IPR021109">
    <property type="entry name" value="Peptidase_aspartic_dom_sf"/>
</dbReference>
<dbReference type="Gene3D" id="2.40.70.10">
    <property type="entry name" value="Acid Proteases"/>
    <property type="match status" value="1"/>
</dbReference>
<dbReference type="KEGG" id="nta:107770449"/>
<accession>A0A1S3XZB2</accession>
<dbReference type="PaxDb" id="4097-A0A1S3XZB2"/>
<dbReference type="RefSeq" id="XP_016445245.1">
    <property type="nucleotide sequence ID" value="XM_016589759.1"/>
</dbReference>
<evidence type="ECO:0000313" key="1">
    <source>
        <dbReference type="RefSeq" id="XP_016445245.1"/>
    </source>
</evidence>